<organism evidence="1 2">
    <name type="scientific">Rhizobium grahamii</name>
    <dbReference type="NCBI Taxonomy" id="1120045"/>
    <lineage>
        <taxon>Bacteria</taxon>
        <taxon>Pseudomonadati</taxon>
        <taxon>Pseudomonadota</taxon>
        <taxon>Alphaproteobacteria</taxon>
        <taxon>Hyphomicrobiales</taxon>
        <taxon>Rhizobiaceae</taxon>
        <taxon>Rhizobium/Agrobacterium group</taxon>
        <taxon>Rhizobium</taxon>
    </lineage>
</organism>
<reference evidence="1 2" key="1">
    <citation type="submission" date="2019-08" db="EMBL/GenBank/DDBJ databases">
        <title>Prosopis cineraria nodule microbiome.</title>
        <authorList>
            <person name="Ali R."/>
            <person name="Chaluvadi S.R."/>
            <person name="Wang X."/>
        </authorList>
    </citation>
    <scope>NUCLEOTIDE SEQUENCE [LARGE SCALE GENOMIC DNA]</scope>
    <source>
        <strain evidence="1 2">BG7</strain>
    </source>
</reference>
<dbReference type="AlphaFoldDB" id="A0A5Q0C0U5"/>
<dbReference type="OrthoDB" id="8378256at2"/>
<gene>
    <name evidence="1" type="ORF">FZ934_01250</name>
</gene>
<dbReference type="Proteomes" id="UP000326881">
    <property type="component" value="Chromosome"/>
</dbReference>
<keyword evidence="2" id="KW-1185">Reference proteome</keyword>
<evidence type="ECO:0000313" key="2">
    <source>
        <dbReference type="Proteomes" id="UP000326881"/>
    </source>
</evidence>
<dbReference type="EMBL" id="CP043498">
    <property type="protein sequence ID" value="QFY59192.1"/>
    <property type="molecule type" value="Genomic_DNA"/>
</dbReference>
<accession>A0A5Q0C0U5</accession>
<dbReference type="KEGG" id="rgr:FZ934_01250"/>
<proteinExistence type="predicted"/>
<sequence length="72" mass="8249">MRRYQPIRLFLFPLKAPMNRRDEQVPAGDHDANYRPGLPRALSGRKVRVFGAWTTSASVTNFQARCARFRGA</sequence>
<evidence type="ECO:0000313" key="1">
    <source>
        <dbReference type="EMBL" id="QFY59192.1"/>
    </source>
</evidence>
<protein>
    <submittedName>
        <fullName evidence="1">Uncharacterized protein</fullName>
    </submittedName>
</protein>
<name>A0A5Q0C0U5_9HYPH</name>